<sequence length="369" mass="39960">MIPSSLLALLAILLQRSAAQDAPILGDTTQSVAIVFSPPFLPPDIPPQTYPNYTLPPVQPSWQPPTDPYNYTLFVFPTTGSTPASANNTSPQALRAVSGAVELASNATDSSLVLRDPYEGWRRQWLVGGLNASTNYTAFAVEDRNQSITGPIYLLTKNASFPCTLVHSLPYCPFVSYAVPIPPPSQTDPAQLDTSLTQQTYTADDLPGEYTAILLSSLGNFSITLSSFACGRDVYSPLKTCEECFDAYRDWACAISFPRCANTDILAAPPAPLPSPALMPRTNMSRNTFPPLDQTYTELLPCIETCTMVDRSCPYFLQFGCPLPGVTAEFSYGVGFIDDAEHGRQDAGVPGAAEEYGYAWCNSGSSYDY</sequence>
<dbReference type="EMBL" id="KV417316">
    <property type="protein sequence ID" value="KZO91955.1"/>
    <property type="molecule type" value="Genomic_DNA"/>
</dbReference>
<reference evidence="2 3" key="1">
    <citation type="journal article" date="2016" name="Mol. Biol. Evol.">
        <title>Comparative Genomics of Early-Diverging Mushroom-Forming Fungi Provides Insights into the Origins of Lignocellulose Decay Capabilities.</title>
        <authorList>
            <person name="Nagy L.G."/>
            <person name="Riley R."/>
            <person name="Tritt A."/>
            <person name="Adam C."/>
            <person name="Daum C."/>
            <person name="Floudas D."/>
            <person name="Sun H."/>
            <person name="Yadav J.S."/>
            <person name="Pangilinan J."/>
            <person name="Larsson K.H."/>
            <person name="Matsuura K."/>
            <person name="Barry K."/>
            <person name="Labutti K."/>
            <person name="Kuo R."/>
            <person name="Ohm R.A."/>
            <person name="Bhattacharya S.S."/>
            <person name="Shirouzu T."/>
            <person name="Yoshinaga Y."/>
            <person name="Martin F.M."/>
            <person name="Grigoriev I.V."/>
            <person name="Hibbett D.S."/>
        </authorList>
    </citation>
    <scope>NUCLEOTIDE SEQUENCE [LARGE SCALE GENOMIC DNA]</scope>
    <source>
        <strain evidence="2 3">TUFC12733</strain>
    </source>
</reference>
<dbReference type="Pfam" id="PF12929">
    <property type="entry name" value="Mid1"/>
    <property type="match status" value="1"/>
</dbReference>
<evidence type="ECO:0000313" key="3">
    <source>
        <dbReference type="Proteomes" id="UP000076738"/>
    </source>
</evidence>
<evidence type="ECO:0000256" key="1">
    <source>
        <dbReference type="SAM" id="SignalP"/>
    </source>
</evidence>
<feature type="signal peptide" evidence="1">
    <location>
        <begin position="1"/>
        <end position="19"/>
    </location>
</feature>
<protein>
    <recommendedName>
        <fullName evidence="4">FZ domain-containing protein</fullName>
    </recommendedName>
</protein>
<dbReference type="AlphaFoldDB" id="A0A167HT53"/>
<gene>
    <name evidence="2" type="ORF">CALVIDRAFT_505088</name>
</gene>
<evidence type="ECO:0000313" key="2">
    <source>
        <dbReference type="EMBL" id="KZO91955.1"/>
    </source>
</evidence>
<dbReference type="PANTHER" id="PTHR39142:SF1">
    <property type="entry name" value="AEL197CP"/>
    <property type="match status" value="1"/>
</dbReference>
<feature type="chain" id="PRO_5007887759" description="FZ domain-containing protein" evidence="1">
    <location>
        <begin position="20"/>
        <end position="369"/>
    </location>
</feature>
<dbReference type="STRING" id="1330018.A0A167HT53"/>
<accession>A0A167HT53</accession>
<proteinExistence type="predicted"/>
<dbReference type="GO" id="GO:0098703">
    <property type="term" value="P:calcium ion import across plasma membrane"/>
    <property type="evidence" value="ECO:0007669"/>
    <property type="project" value="InterPro"/>
</dbReference>
<organism evidence="2 3">
    <name type="scientific">Calocera viscosa (strain TUFC12733)</name>
    <dbReference type="NCBI Taxonomy" id="1330018"/>
    <lineage>
        <taxon>Eukaryota</taxon>
        <taxon>Fungi</taxon>
        <taxon>Dikarya</taxon>
        <taxon>Basidiomycota</taxon>
        <taxon>Agaricomycotina</taxon>
        <taxon>Dacrymycetes</taxon>
        <taxon>Dacrymycetales</taxon>
        <taxon>Dacrymycetaceae</taxon>
        <taxon>Calocera</taxon>
    </lineage>
</organism>
<keyword evidence="3" id="KW-1185">Reference proteome</keyword>
<dbReference type="OrthoDB" id="5405745at2759"/>
<evidence type="ECO:0008006" key="4">
    <source>
        <dbReference type="Google" id="ProtNLM"/>
    </source>
</evidence>
<keyword evidence="1" id="KW-0732">Signal</keyword>
<dbReference type="InterPro" id="IPR024338">
    <property type="entry name" value="MID1/Yam8"/>
</dbReference>
<dbReference type="PANTHER" id="PTHR39142">
    <property type="entry name" value="MID1P"/>
    <property type="match status" value="1"/>
</dbReference>
<name>A0A167HT53_CALVF</name>
<dbReference type="GO" id="GO:0005262">
    <property type="term" value="F:calcium channel activity"/>
    <property type="evidence" value="ECO:0007669"/>
    <property type="project" value="InterPro"/>
</dbReference>
<dbReference type="Proteomes" id="UP000076738">
    <property type="component" value="Unassembled WGS sequence"/>
</dbReference>